<evidence type="ECO:0000313" key="2">
    <source>
        <dbReference type="Proteomes" id="UP000018731"/>
    </source>
</evidence>
<sequence length="117" mass="13512">MSPFSKYASAKSIRMCVCCRGRFAQAELYRFLVESKNDTQKIIKPYTPQRYATKKDDTNKKGKKGEKKGKSFYFCKKCLQECLADEKQLKKGFAKAIRALPQNLGEIQEIAQEWLSK</sequence>
<dbReference type="RefSeq" id="WP_023928124.1">
    <property type="nucleotide sequence ID" value="NZ_KI669454.1"/>
</dbReference>
<dbReference type="AlphaFoldDB" id="V8C924"/>
<reference evidence="1 2" key="1">
    <citation type="journal article" date="2014" name="Genome Announc.">
        <title>Draft genome sequences of six enterohepatic helicobacter species isolated from humans and one from rhesus macaques.</title>
        <authorList>
            <person name="Shen Z."/>
            <person name="Sheh A."/>
            <person name="Young S.K."/>
            <person name="Abouelliel A."/>
            <person name="Ward D.V."/>
            <person name="Earl A.M."/>
            <person name="Fox J.G."/>
        </authorList>
    </citation>
    <scope>NUCLEOTIDE SEQUENCE [LARGE SCALE GENOMIC DNA]</scope>
    <source>
        <strain evidence="1 2">MIT 99-5501</strain>
    </source>
</reference>
<dbReference type="PATRIC" id="fig|1357400.3.peg.1849"/>
<comment type="caution">
    <text evidence="1">The sequence shown here is derived from an EMBL/GenBank/DDBJ whole genome shotgun (WGS) entry which is preliminary data.</text>
</comment>
<dbReference type="Gene3D" id="3.30.1230.10">
    <property type="entry name" value="YlxR-like"/>
    <property type="match status" value="1"/>
</dbReference>
<dbReference type="Proteomes" id="UP000018731">
    <property type="component" value="Unassembled WGS sequence"/>
</dbReference>
<organism evidence="1 2">
    <name type="scientific">Helicobacter macacae MIT 99-5501</name>
    <dbReference type="NCBI Taxonomy" id="1357400"/>
    <lineage>
        <taxon>Bacteria</taxon>
        <taxon>Pseudomonadati</taxon>
        <taxon>Campylobacterota</taxon>
        <taxon>Epsilonproteobacteria</taxon>
        <taxon>Campylobacterales</taxon>
        <taxon>Helicobacteraceae</taxon>
        <taxon>Helicobacter</taxon>
    </lineage>
</organism>
<dbReference type="InterPro" id="IPR035931">
    <property type="entry name" value="YlxR-like_sf"/>
</dbReference>
<dbReference type="OrthoDB" id="5518171at2"/>
<accession>V8C924</accession>
<proteinExistence type="predicted"/>
<dbReference type="STRING" id="1357400.HMPREF2086_01382"/>
<keyword evidence="2" id="KW-1185">Reference proteome</keyword>
<name>V8C924_9HELI</name>
<dbReference type="EMBL" id="AZJI01000005">
    <property type="protein sequence ID" value="ETD23577.1"/>
    <property type="molecule type" value="Genomic_DNA"/>
</dbReference>
<evidence type="ECO:0000313" key="1">
    <source>
        <dbReference type="EMBL" id="ETD23577.1"/>
    </source>
</evidence>
<evidence type="ECO:0008006" key="3">
    <source>
        <dbReference type="Google" id="ProtNLM"/>
    </source>
</evidence>
<gene>
    <name evidence="1" type="ORF">HMPREF2086_01382</name>
</gene>
<protein>
    <recommendedName>
        <fullName evidence="3">YlxR domain-containing protein</fullName>
    </recommendedName>
</protein>
<dbReference type="HOGENOM" id="CLU_2081572_0_0_7"/>